<dbReference type="GO" id="GO:0006412">
    <property type="term" value="P:translation"/>
    <property type="evidence" value="ECO:0007669"/>
    <property type="project" value="UniProtKB-UniRule"/>
</dbReference>
<dbReference type="HAMAP" id="MF_01318_B">
    <property type="entry name" value="Ribosomal_uL1_B"/>
    <property type="match status" value="1"/>
</dbReference>
<dbReference type="PANTHER" id="PTHR36427">
    <property type="entry name" value="54S RIBOSOMAL PROTEIN L1, MITOCHONDRIAL"/>
    <property type="match status" value="1"/>
</dbReference>
<evidence type="ECO:0000313" key="12">
    <source>
        <dbReference type="Proteomes" id="UP000230084"/>
    </source>
</evidence>
<sequence>MPTVSKRMKEATSAINASTTYPMEEAVTLALAASKVKFDASVEVHFRLGIDPKKGDQQVRSTITLPHGSGKSKRVAVFVSADKVEEARAAGADVVMDDQDIEKISQSKVIDFDVAIATPDMMPKLAKIAQILGPKGLMPNPKTDTVGTNVGKMVEDQKGGKIAFKNDNTSNVHVIIGKVSFGPEKVKENLVAIIDSVKKAKPASSKGIYIKSATITTSMGPGVRFSVEA</sequence>
<comment type="subunit">
    <text evidence="9">Part of the 50S ribosomal subunit.</text>
</comment>
<evidence type="ECO:0000256" key="10">
    <source>
        <dbReference type="RuleBase" id="RU000659"/>
    </source>
</evidence>
<evidence type="ECO:0000256" key="5">
    <source>
        <dbReference type="ARBA" id="ARBA00022884"/>
    </source>
</evidence>
<evidence type="ECO:0000256" key="1">
    <source>
        <dbReference type="ARBA" id="ARBA00010531"/>
    </source>
</evidence>
<evidence type="ECO:0000256" key="2">
    <source>
        <dbReference type="ARBA" id="ARBA00022491"/>
    </source>
</evidence>
<dbReference type="InterPro" id="IPR023673">
    <property type="entry name" value="Ribosomal_uL1_CS"/>
</dbReference>
<dbReference type="SUPFAM" id="SSF56808">
    <property type="entry name" value="Ribosomal protein L1"/>
    <property type="match status" value="1"/>
</dbReference>
<dbReference type="NCBIfam" id="TIGR01169">
    <property type="entry name" value="rplA_bact"/>
    <property type="match status" value="1"/>
</dbReference>
<keyword evidence="4 9" id="KW-0810">Translation regulation</keyword>
<comment type="function">
    <text evidence="9">Protein L1 is also a translational repressor protein, it controls the translation of the L11 operon by binding to its mRNA.</text>
</comment>
<dbReference type="InterPro" id="IPR002143">
    <property type="entry name" value="Ribosomal_uL1"/>
</dbReference>
<evidence type="ECO:0000256" key="7">
    <source>
        <dbReference type="ARBA" id="ARBA00023274"/>
    </source>
</evidence>
<dbReference type="PIRSF" id="PIRSF002155">
    <property type="entry name" value="Ribosomal_L1"/>
    <property type="match status" value="1"/>
</dbReference>
<keyword evidence="3 9" id="KW-0699">rRNA-binding</keyword>
<name>A0A2H0RMA0_9BACT</name>
<evidence type="ECO:0000256" key="4">
    <source>
        <dbReference type="ARBA" id="ARBA00022845"/>
    </source>
</evidence>
<evidence type="ECO:0000313" key="11">
    <source>
        <dbReference type="EMBL" id="PIR47628.1"/>
    </source>
</evidence>
<dbReference type="GO" id="GO:0000049">
    <property type="term" value="F:tRNA binding"/>
    <property type="evidence" value="ECO:0007669"/>
    <property type="project" value="UniProtKB-KW"/>
</dbReference>
<keyword evidence="9" id="KW-0820">tRNA-binding</keyword>
<comment type="function">
    <text evidence="9">Binds directly to 23S rRNA. The L1 stalk is quite mobile in the ribosome, and is involved in E site tRNA release.</text>
</comment>
<dbReference type="PANTHER" id="PTHR36427:SF3">
    <property type="entry name" value="LARGE RIBOSOMAL SUBUNIT PROTEIN UL1M"/>
    <property type="match status" value="1"/>
</dbReference>
<keyword evidence="2 9" id="KW-0678">Repressor</keyword>
<dbReference type="AlphaFoldDB" id="A0A2H0RMA0"/>
<dbReference type="CDD" id="cd00403">
    <property type="entry name" value="Ribosomal_L1"/>
    <property type="match status" value="1"/>
</dbReference>
<dbReference type="EMBL" id="PCYM01000004">
    <property type="protein sequence ID" value="PIR47628.1"/>
    <property type="molecule type" value="Genomic_DNA"/>
</dbReference>
<proteinExistence type="inferred from homology"/>
<evidence type="ECO:0000256" key="3">
    <source>
        <dbReference type="ARBA" id="ARBA00022730"/>
    </source>
</evidence>
<dbReference type="Gene3D" id="3.40.50.790">
    <property type="match status" value="1"/>
</dbReference>
<evidence type="ECO:0000256" key="6">
    <source>
        <dbReference type="ARBA" id="ARBA00022980"/>
    </source>
</evidence>
<reference evidence="11 12" key="1">
    <citation type="submission" date="2017-09" db="EMBL/GenBank/DDBJ databases">
        <title>Depth-based differentiation of microbial function through sediment-hosted aquifers and enrichment of novel symbionts in the deep terrestrial subsurface.</title>
        <authorList>
            <person name="Probst A.J."/>
            <person name="Ladd B."/>
            <person name="Jarett J.K."/>
            <person name="Geller-Mcgrath D.E."/>
            <person name="Sieber C.M."/>
            <person name="Emerson J.B."/>
            <person name="Anantharaman K."/>
            <person name="Thomas B.C."/>
            <person name="Malmstrom R."/>
            <person name="Stieglmeier M."/>
            <person name="Klingl A."/>
            <person name="Woyke T."/>
            <person name="Ryan C.M."/>
            <person name="Banfield J.F."/>
        </authorList>
    </citation>
    <scope>NUCLEOTIDE SEQUENCE [LARGE SCALE GENOMIC DNA]</scope>
    <source>
        <strain evidence="11">CG10_big_fil_rev_8_21_14_0_10_50_16</strain>
    </source>
</reference>
<evidence type="ECO:0000256" key="8">
    <source>
        <dbReference type="ARBA" id="ARBA00035241"/>
    </source>
</evidence>
<dbReference type="InterPro" id="IPR028364">
    <property type="entry name" value="Ribosomal_uL1/biogenesis"/>
</dbReference>
<comment type="caution">
    <text evidence="11">The sequence shown here is derived from an EMBL/GenBank/DDBJ whole genome shotgun (WGS) entry which is preliminary data.</text>
</comment>
<dbReference type="InterPro" id="IPR023674">
    <property type="entry name" value="Ribosomal_uL1-like"/>
</dbReference>
<dbReference type="InterPro" id="IPR016095">
    <property type="entry name" value="Ribosomal_uL1_3-a/b-sand"/>
</dbReference>
<dbReference type="Pfam" id="PF00687">
    <property type="entry name" value="Ribosomal_L1"/>
    <property type="match status" value="1"/>
</dbReference>
<organism evidence="11 12">
    <name type="scientific">Candidatus Uhrbacteria bacterium CG10_big_fil_rev_8_21_14_0_10_50_16</name>
    <dbReference type="NCBI Taxonomy" id="1975039"/>
    <lineage>
        <taxon>Bacteria</taxon>
        <taxon>Candidatus Uhriibacteriota</taxon>
    </lineage>
</organism>
<dbReference type="GO" id="GO:0003735">
    <property type="term" value="F:structural constituent of ribosome"/>
    <property type="evidence" value="ECO:0007669"/>
    <property type="project" value="InterPro"/>
</dbReference>
<protein>
    <recommendedName>
        <fullName evidence="8 9">Large ribosomal subunit protein uL1</fullName>
    </recommendedName>
</protein>
<keyword evidence="7 9" id="KW-0687">Ribonucleoprotein</keyword>
<dbReference type="GO" id="GO:0006417">
    <property type="term" value="P:regulation of translation"/>
    <property type="evidence" value="ECO:0007669"/>
    <property type="project" value="UniProtKB-KW"/>
</dbReference>
<keyword evidence="6 9" id="KW-0689">Ribosomal protein</keyword>
<gene>
    <name evidence="9" type="primary">rplA</name>
    <name evidence="11" type="ORF">COV06_02330</name>
</gene>
<dbReference type="GO" id="GO:0019843">
    <property type="term" value="F:rRNA binding"/>
    <property type="evidence" value="ECO:0007669"/>
    <property type="project" value="UniProtKB-UniRule"/>
</dbReference>
<accession>A0A2H0RMA0</accession>
<evidence type="ECO:0000256" key="9">
    <source>
        <dbReference type="HAMAP-Rule" id="MF_01318"/>
    </source>
</evidence>
<dbReference type="Gene3D" id="3.30.190.20">
    <property type="match status" value="1"/>
</dbReference>
<comment type="similarity">
    <text evidence="1 9 10">Belongs to the universal ribosomal protein uL1 family.</text>
</comment>
<dbReference type="GO" id="GO:0015934">
    <property type="term" value="C:large ribosomal subunit"/>
    <property type="evidence" value="ECO:0007669"/>
    <property type="project" value="InterPro"/>
</dbReference>
<dbReference type="FunFam" id="3.40.50.790:FF:000001">
    <property type="entry name" value="50S ribosomal protein L1"/>
    <property type="match status" value="1"/>
</dbReference>
<dbReference type="InterPro" id="IPR005878">
    <property type="entry name" value="Ribosom_uL1_bac-type"/>
</dbReference>
<dbReference type="Proteomes" id="UP000230084">
    <property type="component" value="Unassembled WGS sequence"/>
</dbReference>
<dbReference type="PROSITE" id="PS01199">
    <property type="entry name" value="RIBOSOMAL_L1"/>
    <property type="match status" value="1"/>
</dbReference>
<keyword evidence="5 9" id="KW-0694">RNA-binding</keyword>